<name>A0A1G4ASC2_9PEZI</name>
<comment type="caution">
    <text evidence="2">The sequence shown here is derived from an EMBL/GenBank/DDBJ whole genome shotgun (WGS) entry which is preliminary data.</text>
</comment>
<dbReference type="PANTHER" id="PTHR42037">
    <property type="match status" value="1"/>
</dbReference>
<proteinExistence type="predicted"/>
<dbReference type="Pfam" id="PF14441">
    <property type="entry name" value="OTT_1508_deam"/>
    <property type="match status" value="1"/>
</dbReference>
<evidence type="ECO:0000313" key="3">
    <source>
        <dbReference type="Proteomes" id="UP000176998"/>
    </source>
</evidence>
<dbReference type="OrthoDB" id="4851849at2759"/>
<protein>
    <submittedName>
        <fullName evidence="2">Uncharacterized protein</fullName>
    </submittedName>
</protein>
<organism evidence="2 3">
    <name type="scientific">Colletotrichum orchidophilum</name>
    <dbReference type="NCBI Taxonomy" id="1209926"/>
    <lineage>
        <taxon>Eukaryota</taxon>
        <taxon>Fungi</taxon>
        <taxon>Dikarya</taxon>
        <taxon>Ascomycota</taxon>
        <taxon>Pezizomycotina</taxon>
        <taxon>Sordariomycetes</taxon>
        <taxon>Hypocreomycetidae</taxon>
        <taxon>Glomerellales</taxon>
        <taxon>Glomerellaceae</taxon>
        <taxon>Colletotrichum</taxon>
    </lineage>
</organism>
<evidence type="ECO:0000256" key="1">
    <source>
        <dbReference type="SAM" id="MobiDB-lite"/>
    </source>
</evidence>
<dbReference type="AlphaFoldDB" id="A0A1G4ASC2"/>
<sequence length="485" mass="54117">MSISANSGDSPEKIPGKAHKRFVMIATLLYLIDPVRGEPTTYGLDKHPLDDSWRYDQPQKKFLDSFALICSTSGVGGETASAVCLEQGHPSGTVLRLARNFGVSEMLKDQLHDILNDLTAVAEKEKSPKEMEPVVLNKIVALTEDKIRAIIEKIRRSEALINIRQAAADIETSPADDSVASSFRQWVRDLPLLVSLNDSAGLGQLSHYVKWASRSRWVYSEQLEEAFELQDGSLPTWLKHVYKLGRYFTATKAMLKLAVRQPGVFTGIHVKAVEAPEQETFSVGDDKFPLLTVLRSITNANPMELRENLGKTWLTSDPEAKFRRACNTTLTAHAEMQLLSFYDQNPDLTPRLLFMGTSKKACYLCHEFISRHPLTIGVSASHQKIYPTWMLAPCRSTVRKTQKVLLWHISQHLEQTVVRDLQTRLGAPRRPINMDSTAGPSLTSTGTMSTGIWAGHSVFSESATDETARTDMSETTANTQRMSRS</sequence>
<feature type="compositionally biased region" description="Polar residues" evidence="1">
    <location>
        <begin position="473"/>
        <end position="485"/>
    </location>
</feature>
<keyword evidence="3" id="KW-1185">Reference proteome</keyword>
<dbReference type="Proteomes" id="UP000176998">
    <property type="component" value="Unassembled WGS sequence"/>
</dbReference>
<gene>
    <name evidence="2" type="ORF">CORC01_12645</name>
</gene>
<evidence type="ECO:0000313" key="2">
    <source>
        <dbReference type="EMBL" id="OHE92064.1"/>
    </source>
</evidence>
<dbReference type="GeneID" id="34565774"/>
<dbReference type="EMBL" id="MJBS01000160">
    <property type="protein sequence ID" value="OHE92064.1"/>
    <property type="molecule type" value="Genomic_DNA"/>
</dbReference>
<accession>A0A1G4ASC2</accession>
<reference evidence="2 3" key="1">
    <citation type="submission" date="2016-09" db="EMBL/GenBank/DDBJ databases">
        <authorList>
            <person name="Capua I."/>
            <person name="De Benedictis P."/>
            <person name="Joannis T."/>
            <person name="Lombin L.H."/>
            <person name="Cattoli G."/>
        </authorList>
    </citation>
    <scope>NUCLEOTIDE SEQUENCE [LARGE SCALE GENOMIC DNA]</scope>
    <source>
        <strain evidence="2 3">IMI 309357</strain>
    </source>
</reference>
<dbReference type="PANTHER" id="PTHR42037:SF1">
    <property type="match status" value="1"/>
</dbReference>
<dbReference type="InterPro" id="IPR027796">
    <property type="entry name" value="OTT_1508_deam-like"/>
</dbReference>
<dbReference type="RefSeq" id="XP_022469235.1">
    <property type="nucleotide sequence ID" value="XM_022624264.1"/>
</dbReference>
<feature type="region of interest" description="Disordered" evidence="1">
    <location>
        <begin position="462"/>
        <end position="485"/>
    </location>
</feature>